<keyword evidence="2" id="KW-0479">Metal-binding</keyword>
<feature type="domain" description="CMP/dCMP-type deaminase" evidence="5">
    <location>
        <begin position="3"/>
        <end position="145"/>
    </location>
</feature>
<dbReference type="InterPro" id="IPR015517">
    <property type="entry name" value="dCMP_deaminase-rel"/>
</dbReference>
<evidence type="ECO:0000256" key="2">
    <source>
        <dbReference type="ARBA" id="ARBA00022723"/>
    </source>
</evidence>
<dbReference type="Pfam" id="PF00383">
    <property type="entry name" value="dCMP_cyt_deam_1"/>
    <property type="match status" value="1"/>
</dbReference>
<dbReference type="SUPFAM" id="SSF53927">
    <property type="entry name" value="Cytidine deaminase-like"/>
    <property type="match status" value="1"/>
</dbReference>
<dbReference type="PROSITE" id="PS00903">
    <property type="entry name" value="CYT_DCMP_DEAMINASES_1"/>
    <property type="match status" value="1"/>
</dbReference>
<keyword evidence="4" id="KW-0862">Zinc</keyword>
<evidence type="ECO:0000259" key="5">
    <source>
        <dbReference type="PROSITE" id="PS51747"/>
    </source>
</evidence>
<dbReference type="EC" id="3.5.4.12" evidence="6"/>
<keyword evidence="7" id="KW-1185">Reference proteome</keyword>
<reference evidence="6 7" key="1">
    <citation type="submission" date="2023-07" db="EMBL/GenBank/DDBJ databases">
        <title>Sorghum-associated microbial communities from plants grown in Nebraska, USA.</title>
        <authorList>
            <person name="Schachtman D."/>
        </authorList>
    </citation>
    <scope>NUCLEOTIDE SEQUENCE [LARGE SCALE GENOMIC DNA]</scope>
    <source>
        <strain evidence="6 7">DS1307</strain>
    </source>
</reference>
<evidence type="ECO:0000313" key="7">
    <source>
        <dbReference type="Proteomes" id="UP001241472"/>
    </source>
</evidence>
<dbReference type="RefSeq" id="WP_306834674.1">
    <property type="nucleotide sequence ID" value="NZ_JAUSRF010000007.1"/>
</dbReference>
<proteinExistence type="inferred from homology"/>
<dbReference type="PANTHER" id="PTHR11086">
    <property type="entry name" value="DEOXYCYTIDYLATE DEAMINASE-RELATED"/>
    <property type="match status" value="1"/>
</dbReference>
<dbReference type="InterPro" id="IPR016192">
    <property type="entry name" value="APOBEC/CMP_deaminase_Zn-bd"/>
</dbReference>
<evidence type="ECO:0000256" key="1">
    <source>
        <dbReference type="ARBA" id="ARBA00006576"/>
    </source>
</evidence>
<comment type="caution">
    <text evidence="6">The sequence shown here is derived from an EMBL/GenBank/DDBJ whole genome shotgun (WGS) entry which is preliminary data.</text>
</comment>
<evidence type="ECO:0000313" key="6">
    <source>
        <dbReference type="EMBL" id="MDP9837692.1"/>
    </source>
</evidence>
<evidence type="ECO:0000256" key="3">
    <source>
        <dbReference type="ARBA" id="ARBA00022801"/>
    </source>
</evidence>
<dbReference type="InterPro" id="IPR016193">
    <property type="entry name" value="Cytidine_deaminase-like"/>
</dbReference>
<evidence type="ECO:0000256" key="4">
    <source>
        <dbReference type="ARBA" id="ARBA00022833"/>
    </source>
</evidence>
<sequence>MEQFDDEMMSLARQEAKRSPIETRKVGVVISSPSGDVVASACNELFGDLHLPVHIALNDDDSKTFWVEHAERAAIYSAARRGISLTGCSVYSTLFPCASCMRAIIQSGISELVAPAPDYSLQKWSVEFQHSKLLQENSPLRFRPFVAVAV</sequence>
<accession>A0ABT9PT94</accession>
<gene>
    <name evidence="6" type="ORF">J2T09_002449</name>
</gene>
<protein>
    <submittedName>
        <fullName evidence="6">dCMP deaminase</fullName>
        <ecNumber evidence="6">3.5.4.12</ecNumber>
    </submittedName>
</protein>
<organism evidence="6 7">
    <name type="scientific">Neorhizobium huautlense</name>
    <dbReference type="NCBI Taxonomy" id="67774"/>
    <lineage>
        <taxon>Bacteria</taxon>
        <taxon>Pseudomonadati</taxon>
        <taxon>Pseudomonadota</taxon>
        <taxon>Alphaproteobacteria</taxon>
        <taxon>Hyphomicrobiales</taxon>
        <taxon>Rhizobiaceae</taxon>
        <taxon>Rhizobium/Agrobacterium group</taxon>
        <taxon>Neorhizobium</taxon>
    </lineage>
</organism>
<dbReference type="InterPro" id="IPR002125">
    <property type="entry name" value="CMP_dCMP_dom"/>
</dbReference>
<dbReference type="Gene3D" id="3.40.140.10">
    <property type="entry name" value="Cytidine Deaminase, domain 2"/>
    <property type="match status" value="1"/>
</dbReference>
<dbReference type="PANTHER" id="PTHR11086:SF18">
    <property type="entry name" value="DEOXYCYTIDYLATE DEAMINASE"/>
    <property type="match status" value="1"/>
</dbReference>
<comment type="similarity">
    <text evidence="1">Belongs to the cytidine and deoxycytidylate deaminase family.</text>
</comment>
<dbReference type="PROSITE" id="PS51747">
    <property type="entry name" value="CYT_DCMP_DEAMINASES_2"/>
    <property type="match status" value="1"/>
</dbReference>
<dbReference type="Proteomes" id="UP001241472">
    <property type="component" value="Unassembled WGS sequence"/>
</dbReference>
<dbReference type="GO" id="GO:0004132">
    <property type="term" value="F:dCMP deaminase activity"/>
    <property type="evidence" value="ECO:0007669"/>
    <property type="project" value="UniProtKB-EC"/>
</dbReference>
<dbReference type="EMBL" id="JAUSRF010000007">
    <property type="protein sequence ID" value="MDP9837692.1"/>
    <property type="molecule type" value="Genomic_DNA"/>
</dbReference>
<name>A0ABT9PT94_9HYPH</name>
<keyword evidence="3 6" id="KW-0378">Hydrolase</keyword>